<name>A0ABS0TK82_9FLAO</name>
<dbReference type="EMBL" id="JAEHNY010000037">
    <property type="protein sequence ID" value="MBI6121477.1"/>
    <property type="molecule type" value="Genomic_DNA"/>
</dbReference>
<comment type="caution">
    <text evidence="1">The sequence shown here is derived from an EMBL/GenBank/DDBJ whole genome shotgun (WGS) entry which is preliminary data.</text>
</comment>
<reference evidence="1 2" key="1">
    <citation type="submission" date="2020-12" db="EMBL/GenBank/DDBJ databases">
        <title>Salegentibacter orientalis sp. nov., isolated from costal sediment.</title>
        <authorList>
            <person name="Lian F.-B."/>
        </authorList>
    </citation>
    <scope>NUCLEOTIDE SEQUENCE [LARGE SCALE GENOMIC DNA]</scope>
    <source>
        <strain evidence="1 2">F60176</strain>
    </source>
</reference>
<evidence type="ECO:0000313" key="1">
    <source>
        <dbReference type="EMBL" id="MBI6121477.1"/>
    </source>
</evidence>
<proteinExistence type="predicted"/>
<dbReference type="Proteomes" id="UP000635665">
    <property type="component" value="Unassembled WGS sequence"/>
</dbReference>
<feature type="non-terminal residue" evidence="1">
    <location>
        <position position="1"/>
    </location>
</feature>
<protein>
    <submittedName>
        <fullName evidence="1">Uncharacterized protein</fullName>
    </submittedName>
</protein>
<gene>
    <name evidence="1" type="ORF">I6U50_15795</name>
</gene>
<organism evidence="1 2">
    <name type="scientific">Salegentibacter maritimus</name>
    <dbReference type="NCBI Taxonomy" id="2794347"/>
    <lineage>
        <taxon>Bacteria</taxon>
        <taxon>Pseudomonadati</taxon>
        <taxon>Bacteroidota</taxon>
        <taxon>Flavobacteriia</taxon>
        <taxon>Flavobacteriales</taxon>
        <taxon>Flavobacteriaceae</taxon>
        <taxon>Salegentibacter</taxon>
    </lineage>
</organism>
<dbReference type="RefSeq" id="WP_198639558.1">
    <property type="nucleotide sequence ID" value="NZ_JAEHNY010000037.1"/>
</dbReference>
<keyword evidence="2" id="KW-1185">Reference proteome</keyword>
<dbReference type="Gene3D" id="2.60.120.430">
    <property type="entry name" value="Galactose-binding lectin"/>
    <property type="match status" value="1"/>
</dbReference>
<accession>A0ABS0TK82</accession>
<evidence type="ECO:0000313" key="2">
    <source>
        <dbReference type="Proteomes" id="UP000635665"/>
    </source>
</evidence>
<sequence length="114" mass="11566">LQAVDLSAQFGHQVGGVFVEEVEVTDGLLEIAFIHGAVENPLINGIEILGVSSQVPDTPINVTALNDQVNFEGDVLDGSLVVSASGGDGNLSYSIIGAPPGIVIEPTNGQIGGT</sequence>
<feature type="non-terminal residue" evidence="1">
    <location>
        <position position="114"/>
    </location>
</feature>